<evidence type="ECO:0000313" key="2">
    <source>
        <dbReference type="EMBL" id="CAH1400907.1"/>
    </source>
</evidence>
<keyword evidence="3" id="KW-1185">Reference proteome</keyword>
<name>A0A9P0HFM8_NEZVI</name>
<proteinExistence type="predicted"/>
<sequence>MTIGAETRSRRKEWGQDSSDGDGREEEKTWGGSGEGGAVSRKEGNYRSNKEQPDWSRARTKDLRTNCQDTIVLNEFIEIVGSFKRGHPIQFSFTAKQRRKD</sequence>
<accession>A0A9P0HFM8</accession>
<evidence type="ECO:0000256" key="1">
    <source>
        <dbReference type="SAM" id="MobiDB-lite"/>
    </source>
</evidence>
<feature type="region of interest" description="Disordered" evidence="1">
    <location>
        <begin position="1"/>
        <end position="62"/>
    </location>
</feature>
<dbReference type="EMBL" id="OV725081">
    <property type="protein sequence ID" value="CAH1400907.1"/>
    <property type="molecule type" value="Genomic_DNA"/>
</dbReference>
<protein>
    <submittedName>
        <fullName evidence="2">Uncharacterized protein</fullName>
    </submittedName>
</protein>
<gene>
    <name evidence="2" type="ORF">NEZAVI_LOCUS10048</name>
</gene>
<reference evidence="2" key="1">
    <citation type="submission" date="2022-01" db="EMBL/GenBank/DDBJ databases">
        <authorList>
            <person name="King R."/>
        </authorList>
    </citation>
    <scope>NUCLEOTIDE SEQUENCE</scope>
</reference>
<feature type="compositionally biased region" description="Basic and acidic residues" evidence="1">
    <location>
        <begin position="40"/>
        <end position="62"/>
    </location>
</feature>
<dbReference type="AlphaFoldDB" id="A0A9P0HFM8"/>
<evidence type="ECO:0000313" key="3">
    <source>
        <dbReference type="Proteomes" id="UP001152798"/>
    </source>
</evidence>
<dbReference type="Proteomes" id="UP001152798">
    <property type="component" value="Chromosome 5"/>
</dbReference>
<organism evidence="2 3">
    <name type="scientific">Nezara viridula</name>
    <name type="common">Southern green stink bug</name>
    <name type="synonym">Cimex viridulus</name>
    <dbReference type="NCBI Taxonomy" id="85310"/>
    <lineage>
        <taxon>Eukaryota</taxon>
        <taxon>Metazoa</taxon>
        <taxon>Ecdysozoa</taxon>
        <taxon>Arthropoda</taxon>
        <taxon>Hexapoda</taxon>
        <taxon>Insecta</taxon>
        <taxon>Pterygota</taxon>
        <taxon>Neoptera</taxon>
        <taxon>Paraneoptera</taxon>
        <taxon>Hemiptera</taxon>
        <taxon>Heteroptera</taxon>
        <taxon>Panheteroptera</taxon>
        <taxon>Pentatomomorpha</taxon>
        <taxon>Pentatomoidea</taxon>
        <taxon>Pentatomidae</taxon>
        <taxon>Pentatominae</taxon>
        <taxon>Nezara</taxon>
    </lineage>
</organism>